<gene>
    <name evidence="2" type="ORF">K503DRAFT_769366</name>
</gene>
<protein>
    <submittedName>
        <fullName evidence="2">Uncharacterized protein</fullName>
    </submittedName>
</protein>
<dbReference type="AlphaFoldDB" id="A0A1B7N3Z2"/>
<feature type="compositionally biased region" description="Pro residues" evidence="1">
    <location>
        <begin position="143"/>
        <end position="161"/>
    </location>
</feature>
<organism evidence="2 3">
    <name type="scientific">Rhizopogon vinicolor AM-OR11-026</name>
    <dbReference type="NCBI Taxonomy" id="1314800"/>
    <lineage>
        <taxon>Eukaryota</taxon>
        <taxon>Fungi</taxon>
        <taxon>Dikarya</taxon>
        <taxon>Basidiomycota</taxon>
        <taxon>Agaricomycotina</taxon>
        <taxon>Agaricomycetes</taxon>
        <taxon>Agaricomycetidae</taxon>
        <taxon>Boletales</taxon>
        <taxon>Suillineae</taxon>
        <taxon>Rhizopogonaceae</taxon>
        <taxon>Rhizopogon</taxon>
    </lineage>
</organism>
<feature type="compositionally biased region" description="Polar residues" evidence="1">
    <location>
        <begin position="129"/>
        <end position="141"/>
    </location>
</feature>
<evidence type="ECO:0000256" key="1">
    <source>
        <dbReference type="SAM" id="MobiDB-lite"/>
    </source>
</evidence>
<dbReference type="STRING" id="1314800.A0A1B7N3Z2"/>
<feature type="compositionally biased region" description="Basic and acidic residues" evidence="1">
    <location>
        <begin position="1"/>
        <end position="14"/>
    </location>
</feature>
<evidence type="ECO:0000313" key="3">
    <source>
        <dbReference type="Proteomes" id="UP000092154"/>
    </source>
</evidence>
<keyword evidence="3" id="KW-1185">Reference proteome</keyword>
<dbReference type="OrthoDB" id="3358973at2759"/>
<sequence length="216" mass="23335">MAERERRRAVRESVHIGTGGGPSLLGAVTRRASVLLSNRHASKASSGGLGNHHHHHRALNSIDSSDAVPLTDIDQSPRVSENPFIHPSERDPSSQSSPFDDSKEQSSVMTEISGPPSPCSPDAFDSKMPSAQPTVLQRTSTLVPPPQPLGLPRPLTPPPKEPGPRVTPMKATPTPTLHPEAIEPEQQVRWWHDWLCGCSEGPDRGGDFQAGRTNPF</sequence>
<feature type="non-terminal residue" evidence="2">
    <location>
        <position position="216"/>
    </location>
</feature>
<dbReference type="Proteomes" id="UP000092154">
    <property type="component" value="Unassembled WGS sequence"/>
</dbReference>
<feature type="region of interest" description="Disordered" evidence="1">
    <location>
        <begin position="1"/>
        <end position="25"/>
    </location>
</feature>
<proteinExistence type="predicted"/>
<dbReference type="InParanoid" id="A0A1B7N3Z2"/>
<dbReference type="EMBL" id="KV448244">
    <property type="protein sequence ID" value="OAX39573.1"/>
    <property type="molecule type" value="Genomic_DNA"/>
</dbReference>
<name>A0A1B7N3Z2_9AGAM</name>
<reference evidence="2 3" key="1">
    <citation type="submission" date="2016-06" db="EMBL/GenBank/DDBJ databases">
        <title>Comparative genomics of the ectomycorrhizal sister species Rhizopogon vinicolor and Rhizopogon vesiculosus (Basidiomycota: Boletales) reveals a divergence of the mating type B locus.</title>
        <authorList>
            <consortium name="DOE Joint Genome Institute"/>
            <person name="Mujic A.B."/>
            <person name="Kuo A."/>
            <person name="Tritt A."/>
            <person name="Lipzen A."/>
            <person name="Chen C."/>
            <person name="Johnson J."/>
            <person name="Sharma A."/>
            <person name="Barry K."/>
            <person name="Grigoriev I.V."/>
            <person name="Spatafora J.W."/>
        </authorList>
    </citation>
    <scope>NUCLEOTIDE SEQUENCE [LARGE SCALE GENOMIC DNA]</scope>
    <source>
        <strain evidence="2 3">AM-OR11-026</strain>
    </source>
</reference>
<evidence type="ECO:0000313" key="2">
    <source>
        <dbReference type="EMBL" id="OAX39573.1"/>
    </source>
</evidence>
<feature type="region of interest" description="Disordered" evidence="1">
    <location>
        <begin position="42"/>
        <end position="177"/>
    </location>
</feature>
<accession>A0A1B7N3Z2</accession>